<dbReference type="EMBL" id="KC884947">
    <property type="protein sequence ID" value="AGS13692.1"/>
    <property type="molecule type" value="Genomic_DNA"/>
</dbReference>
<dbReference type="Pfam" id="PF13579">
    <property type="entry name" value="Glyco_trans_4_4"/>
    <property type="match status" value="1"/>
</dbReference>
<accession>S5RL42</accession>
<proteinExistence type="predicted"/>
<keyword evidence="3" id="KW-0808">Transferase</keyword>
<evidence type="ECO:0000313" key="4">
    <source>
        <dbReference type="EMBL" id="AGS13692.1"/>
    </source>
</evidence>
<feature type="domain" description="Glycosyl transferase family 1" evidence="1">
    <location>
        <begin position="219"/>
        <end position="375"/>
    </location>
</feature>
<evidence type="ECO:0000259" key="2">
    <source>
        <dbReference type="Pfam" id="PF13579"/>
    </source>
</evidence>
<evidence type="ECO:0000259" key="1">
    <source>
        <dbReference type="Pfam" id="PF00534"/>
    </source>
</evidence>
<dbReference type="RefSeq" id="WP_004583764.1">
    <property type="nucleotide sequence ID" value="NZ_JAEMBN010000006.1"/>
</dbReference>
<dbReference type="CDD" id="cd03794">
    <property type="entry name" value="GT4_WbuB-like"/>
    <property type="match status" value="1"/>
</dbReference>
<dbReference type="InterPro" id="IPR028098">
    <property type="entry name" value="Glyco_trans_4-like_N"/>
</dbReference>
<sequence>MKILFLTDNFPPEVNAPAVRTYEHCREWVRLGAEVTVVTCAPNFPQGKVYKGYRNSLYSKEKIQGIDVVRVWTYITANEGFFKRILDFISFSVSSFFAGLFIDADVIVATSPQFFTALSGRTLSFFKRRPWVMEVRDLWPESVKAVGAAKSGWALRYFECEEMWCYKSAKKLIVVTDTFKDKIVARGIDPNKISVIKNGIDRSEFYPMQKDQELIAELGLSGKVILGYIGTHGMAHKLDFTLRCARSLLGTKYHFLLIGAGAEKERLLKLKQELDCSNVTMLDPVPKRDVYRYISILDIALINLKKSDLFTSVIPSKIFENAAMSIPILMGVEGEAKALVEQYHAGLCFEPENESDFMSKLQALDNPQLYQELQEGGIRLAEQYDRKALAKSMYEELKQVL</sequence>
<dbReference type="InterPro" id="IPR001296">
    <property type="entry name" value="Glyco_trans_1"/>
</dbReference>
<evidence type="ECO:0000313" key="3">
    <source>
        <dbReference type="EMBL" id="AGS13684.1"/>
    </source>
</evidence>
<dbReference type="AlphaFoldDB" id="S5RL42"/>
<dbReference type="EMBL" id="KC884946">
    <property type="protein sequence ID" value="AGS13684.1"/>
    <property type="molecule type" value="Genomic_DNA"/>
</dbReference>
<dbReference type="PANTHER" id="PTHR45947:SF3">
    <property type="entry name" value="SULFOQUINOVOSYL TRANSFERASE SQD2"/>
    <property type="match status" value="1"/>
</dbReference>
<feature type="domain" description="Glycosyltransferase subfamily 4-like N-terminal" evidence="2">
    <location>
        <begin position="17"/>
        <end position="199"/>
    </location>
</feature>
<name>S5RL42_PORGN</name>
<protein>
    <submittedName>
        <fullName evidence="3">Glycosyl transferase group 1</fullName>
    </submittedName>
</protein>
<reference evidence="3" key="1">
    <citation type="submission" date="2013-04" db="EMBL/GenBank/DDBJ databases">
        <title>Porphyromonas gingivalis clinical isolates with different virulence display same fimA type, capsule locus, and biological properties.</title>
        <authorList>
            <person name="Zhou Y.B."/>
            <person name="Liu D.L."/>
            <person name="Li Y.P."/>
            <person name="Yumoto H."/>
            <person name="Zhu C.L."/>
            <person name="Liang J.P."/>
            <person name="Miyake Y."/>
            <person name="Shu R."/>
        </authorList>
    </citation>
    <scope>NUCLEOTIDE SEQUENCE</scope>
    <source>
        <strain evidence="3">SJD2</strain>
        <strain evidence="4">SJD5</strain>
    </source>
</reference>
<dbReference type="InterPro" id="IPR050194">
    <property type="entry name" value="Glycosyltransferase_grp1"/>
</dbReference>
<dbReference type="PANTHER" id="PTHR45947">
    <property type="entry name" value="SULFOQUINOVOSYL TRANSFERASE SQD2"/>
    <property type="match status" value="1"/>
</dbReference>
<dbReference type="GO" id="GO:0016758">
    <property type="term" value="F:hexosyltransferase activity"/>
    <property type="evidence" value="ECO:0007669"/>
    <property type="project" value="TreeGrafter"/>
</dbReference>
<dbReference type="Pfam" id="PF00534">
    <property type="entry name" value="Glycos_transf_1"/>
    <property type="match status" value="1"/>
</dbReference>
<organism evidence="3">
    <name type="scientific">Porphyromonas gingivalis</name>
    <name type="common">Bacteroides gingivalis</name>
    <dbReference type="NCBI Taxonomy" id="837"/>
    <lineage>
        <taxon>Bacteria</taxon>
        <taxon>Pseudomonadati</taxon>
        <taxon>Bacteroidota</taxon>
        <taxon>Bacteroidia</taxon>
        <taxon>Bacteroidales</taxon>
        <taxon>Porphyromonadaceae</taxon>
        <taxon>Porphyromonas</taxon>
    </lineage>
</organism>
<dbReference type="Gene3D" id="3.40.50.2000">
    <property type="entry name" value="Glycogen Phosphorylase B"/>
    <property type="match status" value="2"/>
</dbReference>
<dbReference type="SUPFAM" id="SSF53756">
    <property type="entry name" value="UDP-Glycosyltransferase/glycogen phosphorylase"/>
    <property type="match status" value="1"/>
</dbReference>